<comment type="caution">
    <text evidence="1">The sequence shown here is derived from an EMBL/GenBank/DDBJ whole genome shotgun (WGS) entry which is preliminary data.</text>
</comment>
<dbReference type="EMBL" id="CAJRAY010000097">
    <property type="protein sequence ID" value="CAG5092856.1"/>
    <property type="molecule type" value="Genomic_DNA"/>
</dbReference>
<evidence type="ECO:0008006" key="3">
    <source>
        <dbReference type="Google" id="ProtNLM"/>
    </source>
</evidence>
<proteinExistence type="predicted"/>
<dbReference type="InterPro" id="IPR009267">
    <property type="entry name" value="NTP_transf_6"/>
</dbReference>
<keyword evidence="2" id="KW-1185">Reference proteome</keyword>
<accession>A0ABM8V8Y5</accession>
<evidence type="ECO:0000313" key="1">
    <source>
        <dbReference type="EMBL" id="CAG5092856.1"/>
    </source>
</evidence>
<dbReference type="Pfam" id="PF06042">
    <property type="entry name" value="NTP_transf_6"/>
    <property type="match status" value="1"/>
</dbReference>
<protein>
    <recommendedName>
        <fullName evidence="3">Nucleotidyltransferase family protein</fullName>
    </recommendedName>
</protein>
<evidence type="ECO:0000313" key="2">
    <source>
        <dbReference type="Proteomes" id="UP000681526"/>
    </source>
</evidence>
<dbReference type="PANTHER" id="PTHR39166">
    <property type="entry name" value="BLL1166 PROTEIN"/>
    <property type="match status" value="1"/>
</dbReference>
<dbReference type="RefSeq" id="WP_213486752.1">
    <property type="nucleotide sequence ID" value="NZ_CAJRAY010000097.1"/>
</dbReference>
<dbReference type="PANTHER" id="PTHR39166:SF1">
    <property type="entry name" value="BLL1166 PROTEIN"/>
    <property type="match status" value="1"/>
</dbReference>
<organism evidence="1 2">
    <name type="scientific">Thermobacillus xylanilyticus</name>
    <dbReference type="NCBI Taxonomy" id="76633"/>
    <lineage>
        <taxon>Bacteria</taxon>
        <taxon>Bacillati</taxon>
        <taxon>Bacillota</taxon>
        <taxon>Bacilli</taxon>
        <taxon>Bacillales</taxon>
        <taxon>Paenibacillaceae</taxon>
        <taxon>Thermobacillus</taxon>
    </lineage>
</organism>
<dbReference type="Proteomes" id="UP000681526">
    <property type="component" value="Unassembled WGS sequence"/>
</dbReference>
<reference evidence="1 2" key="1">
    <citation type="submission" date="2021-04" db="EMBL/GenBank/DDBJ databases">
        <authorList>
            <person name="Rakotoarivonina H."/>
        </authorList>
    </citation>
    <scope>NUCLEOTIDE SEQUENCE [LARGE SCALE GENOMIC DNA]</scope>
    <source>
        <strain evidence="1 2">XE</strain>
    </source>
</reference>
<sequence>MTYDDLTLQLKPIVLANPVLSRVLDELEDMPELRSYDYYVAAGCITQTVWNALTGREPGCGVKDVDIVYFDPDLGDDRDGLSAFGRRGTI</sequence>
<name>A0ABM8V8Y5_THEXY</name>
<gene>
    <name evidence="1" type="primary">txxe 3741</name>
    <name evidence="1" type="ORF">TXXE_18930</name>
</gene>